<evidence type="ECO:0000256" key="1">
    <source>
        <dbReference type="SAM" id="MobiDB-lite"/>
    </source>
</evidence>
<reference evidence="2" key="1">
    <citation type="journal article" date="2020" name="Stud. Mycol.">
        <title>101 Dothideomycetes genomes: a test case for predicting lifestyles and emergence of pathogens.</title>
        <authorList>
            <person name="Haridas S."/>
            <person name="Albert R."/>
            <person name="Binder M."/>
            <person name="Bloem J."/>
            <person name="Labutti K."/>
            <person name="Salamov A."/>
            <person name="Andreopoulos B."/>
            <person name="Baker S."/>
            <person name="Barry K."/>
            <person name="Bills G."/>
            <person name="Bluhm B."/>
            <person name="Cannon C."/>
            <person name="Castanera R."/>
            <person name="Culley D."/>
            <person name="Daum C."/>
            <person name="Ezra D."/>
            <person name="Gonzalez J."/>
            <person name="Henrissat B."/>
            <person name="Kuo A."/>
            <person name="Liang C."/>
            <person name="Lipzen A."/>
            <person name="Lutzoni F."/>
            <person name="Magnuson J."/>
            <person name="Mondo S."/>
            <person name="Nolan M."/>
            <person name="Ohm R."/>
            <person name="Pangilinan J."/>
            <person name="Park H.-J."/>
            <person name="Ramirez L."/>
            <person name="Alfaro M."/>
            <person name="Sun H."/>
            <person name="Tritt A."/>
            <person name="Yoshinaga Y."/>
            <person name="Zwiers L.-H."/>
            <person name="Turgeon B."/>
            <person name="Goodwin S."/>
            <person name="Spatafora J."/>
            <person name="Crous P."/>
            <person name="Grigoriev I."/>
        </authorList>
    </citation>
    <scope>NUCLEOTIDE SEQUENCE</scope>
    <source>
        <strain evidence="2">CBS 130266</strain>
    </source>
</reference>
<evidence type="ECO:0000313" key="3">
    <source>
        <dbReference type="Proteomes" id="UP000800235"/>
    </source>
</evidence>
<name>A0A9P4U5D7_9PEZI</name>
<organism evidence="2 3">
    <name type="scientific">Tothia fuscella</name>
    <dbReference type="NCBI Taxonomy" id="1048955"/>
    <lineage>
        <taxon>Eukaryota</taxon>
        <taxon>Fungi</taxon>
        <taxon>Dikarya</taxon>
        <taxon>Ascomycota</taxon>
        <taxon>Pezizomycotina</taxon>
        <taxon>Dothideomycetes</taxon>
        <taxon>Pleosporomycetidae</taxon>
        <taxon>Venturiales</taxon>
        <taxon>Cylindrosympodiaceae</taxon>
        <taxon>Tothia</taxon>
    </lineage>
</organism>
<dbReference type="Proteomes" id="UP000800235">
    <property type="component" value="Unassembled WGS sequence"/>
</dbReference>
<feature type="compositionally biased region" description="Polar residues" evidence="1">
    <location>
        <begin position="7"/>
        <end position="30"/>
    </location>
</feature>
<comment type="caution">
    <text evidence="2">The sequence shown here is derived from an EMBL/GenBank/DDBJ whole genome shotgun (WGS) entry which is preliminary data.</text>
</comment>
<gene>
    <name evidence="2" type="ORF">EJ08DRAFT_644541</name>
</gene>
<feature type="compositionally biased region" description="Basic and acidic residues" evidence="1">
    <location>
        <begin position="229"/>
        <end position="238"/>
    </location>
</feature>
<keyword evidence="3" id="KW-1185">Reference proteome</keyword>
<dbReference type="OrthoDB" id="5412288at2759"/>
<feature type="region of interest" description="Disordered" evidence="1">
    <location>
        <begin position="216"/>
        <end position="278"/>
    </location>
</feature>
<feature type="region of interest" description="Disordered" evidence="1">
    <location>
        <begin position="167"/>
        <end position="192"/>
    </location>
</feature>
<accession>A0A9P4U5D7</accession>
<evidence type="ECO:0000313" key="2">
    <source>
        <dbReference type="EMBL" id="KAF2437003.1"/>
    </source>
</evidence>
<proteinExistence type="predicted"/>
<protein>
    <recommendedName>
        <fullName evidence="4">Rrn9 domain-containing protein</fullName>
    </recommendedName>
</protein>
<evidence type="ECO:0008006" key="4">
    <source>
        <dbReference type="Google" id="ProtNLM"/>
    </source>
</evidence>
<dbReference type="EMBL" id="MU007009">
    <property type="protein sequence ID" value="KAF2437003.1"/>
    <property type="molecule type" value="Genomic_DNA"/>
</dbReference>
<sequence>MSLFGGDTNSQTAPSFETDSNNSSSPSLHNGENDGAAQRKQHIEPSRNSSLRPGLGNDGPSESSSDEREGQAPLSHTEIEQRRRWQADELRLATSVEAQKAGDINENLHQVTKERRTHQLHSVKGGVKPWHSRQRWAANNDTDTALPTSEWTGWPLDSHEVPRPEEWFDNPRFGSKSYRPNKRRKLAKPSAEVEDILSDIALSKYRKRWAQQTTAWEAETSTASISNSQDEHSDRRFSQSEPATRLGPTEPDSRSSRPIWVNHRGRPVPNPNNILRKPVFSTDDQRSRRLVQPRIRRIMSGLDDLLTGLYHSRNNHDKASTYASLIKSADQDEAPKHVIQSKSDSTHGVVPPYIKARGREQAKSAGPVSGRDRGSESPPGLRDWSEVLGMAALTGWNPQAVDRATKRCARLFGEGMSFLTLLEEEVETPKLEPVQYVPTLVNTPLLSKDLWTLGSLICPHEDCPRNTGGSFEGRHRLVTHIRAVHKWDPRYESMPEEMYGGVHVDGFMQPIIGRPGWRGRSKNRLEDDHDSLDT</sequence>
<feature type="region of interest" description="Disordered" evidence="1">
    <location>
        <begin position="1"/>
        <end position="82"/>
    </location>
</feature>
<dbReference type="AlphaFoldDB" id="A0A9P4U5D7"/>
<feature type="region of interest" description="Disordered" evidence="1">
    <location>
        <begin position="331"/>
        <end position="381"/>
    </location>
</feature>